<gene>
    <name evidence="1" type="ORF">E2C01_042796</name>
</gene>
<keyword evidence="2" id="KW-1185">Reference proteome</keyword>
<name>A0A5B7FVR7_PORTR</name>
<dbReference type="Proteomes" id="UP000324222">
    <property type="component" value="Unassembled WGS sequence"/>
</dbReference>
<protein>
    <submittedName>
        <fullName evidence="1">Uncharacterized protein</fullName>
    </submittedName>
</protein>
<proteinExistence type="predicted"/>
<dbReference type="AlphaFoldDB" id="A0A5B7FVR7"/>
<dbReference type="EMBL" id="VSRR010008608">
    <property type="protein sequence ID" value="MPC49008.1"/>
    <property type="molecule type" value="Genomic_DNA"/>
</dbReference>
<reference evidence="1 2" key="1">
    <citation type="submission" date="2019-05" db="EMBL/GenBank/DDBJ databases">
        <title>Another draft genome of Portunus trituberculatus and its Hox gene families provides insights of decapod evolution.</title>
        <authorList>
            <person name="Jeong J.-H."/>
            <person name="Song I."/>
            <person name="Kim S."/>
            <person name="Choi T."/>
            <person name="Kim D."/>
            <person name="Ryu S."/>
            <person name="Kim W."/>
        </authorList>
    </citation>
    <scope>NUCLEOTIDE SEQUENCE [LARGE SCALE GENOMIC DNA]</scope>
    <source>
        <tissue evidence="1">Muscle</tissue>
    </source>
</reference>
<evidence type="ECO:0000313" key="2">
    <source>
        <dbReference type="Proteomes" id="UP000324222"/>
    </source>
</evidence>
<sequence length="165" mass="16877">MGVGLATPIGLPCPVATQLPGIQRSVFAMQLPCLVASLLSPPVVLSTIQQPPQETEIGICHTAPMPGGQTPFQDVEAGVCHTPSMPDSHLIIPSHGLGDMSVGVSHKAPMPGNQTHVPCVGFGVCLSAPMPGGHPLRRSGLGHVDLSESVPGSLSLFQKASVEAS</sequence>
<comment type="caution">
    <text evidence="1">The sequence shown here is derived from an EMBL/GenBank/DDBJ whole genome shotgun (WGS) entry which is preliminary data.</text>
</comment>
<evidence type="ECO:0000313" key="1">
    <source>
        <dbReference type="EMBL" id="MPC49008.1"/>
    </source>
</evidence>
<accession>A0A5B7FVR7</accession>
<organism evidence="1 2">
    <name type="scientific">Portunus trituberculatus</name>
    <name type="common">Swimming crab</name>
    <name type="synonym">Neptunus trituberculatus</name>
    <dbReference type="NCBI Taxonomy" id="210409"/>
    <lineage>
        <taxon>Eukaryota</taxon>
        <taxon>Metazoa</taxon>
        <taxon>Ecdysozoa</taxon>
        <taxon>Arthropoda</taxon>
        <taxon>Crustacea</taxon>
        <taxon>Multicrustacea</taxon>
        <taxon>Malacostraca</taxon>
        <taxon>Eumalacostraca</taxon>
        <taxon>Eucarida</taxon>
        <taxon>Decapoda</taxon>
        <taxon>Pleocyemata</taxon>
        <taxon>Brachyura</taxon>
        <taxon>Eubrachyura</taxon>
        <taxon>Portunoidea</taxon>
        <taxon>Portunidae</taxon>
        <taxon>Portuninae</taxon>
        <taxon>Portunus</taxon>
    </lineage>
</organism>